<name>A0A1M6G8Q7_9FLAO</name>
<organism evidence="1 2">
    <name type="scientific">Algibacter luteus</name>
    <dbReference type="NCBI Taxonomy" id="1178825"/>
    <lineage>
        <taxon>Bacteria</taxon>
        <taxon>Pseudomonadati</taxon>
        <taxon>Bacteroidota</taxon>
        <taxon>Flavobacteriia</taxon>
        <taxon>Flavobacteriales</taxon>
        <taxon>Flavobacteriaceae</taxon>
        <taxon>Algibacter</taxon>
    </lineage>
</organism>
<dbReference type="STRING" id="1178825.SAMN05216261_2672"/>
<dbReference type="eggNOG" id="ENOG50313JX">
    <property type="taxonomic scope" value="Bacteria"/>
</dbReference>
<gene>
    <name evidence="1" type="ORF">SAMN05216261_2672</name>
</gene>
<sequence>MSKPLTEQELHNLAMNHVGKDLEDQGFQFITINNKLEKHPQFICVDKNNQCYYVIVRAVKLPFNPYKYNVVWMESFKYHAYRKNAKVLYAGIGLGNAEDENLPLYIDQDYLFEYTGIQTLQTILN</sequence>
<evidence type="ECO:0008006" key="3">
    <source>
        <dbReference type="Google" id="ProtNLM"/>
    </source>
</evidence>
<keyword evidence="2" id="KW-1185">Reference proteome</keyword>
<dbReference type="OrthoDB" id="1119552at2"/>
<protein>
    <recommendedName>
        <fullName evidence="3">Na(+)-translocating NADH-quinone reductase subunit F</fullName>
    </recommendedName>
</protein>
<reference evidence="1 2" key="1">
    <citation type="submission" date="2016-11" db="EMBL/GenBank/DDBJ databases">
        <authorList>
            <person name="Jaros S."/>
            <person name="Januszkiewicz K."/>
            <person name="Wedrychowicz H."/>
        </authorList>
    </citation>
    <scope>NUCLEOTIDE SEQUENCE [LARGE SCALE GENOMIC DNA]</scope>
    <source>
        <strain evidence="1 2">CGMCC 1.12213</strain>
    </source>
</reference>
<dbReference type="EMBL" id="FQYK01000007">
    <property type="protein sequence ID" value="SHJ06375.1"/>
    <property type="molecule type" value="Genomic_DNA"/>
</dbReference>
<evidence type="ECO:0000313" key="2">
    <source>
        <dbReference type="Proteomes" id="UP000184396"/>
    </source>
</evidence>
<dbReference type="AlphaFoldDB" id="A0A1M6G8Q7"/>
<dbReference type="Proteomes" id="UP000184396">
    <property type="component" value="Unassembled WGS sequence"/>
</dbReference>
<proteinExistence type="predicted"/>
<accession>A0A1M6G8Q7</accession>
<dbReference type="RefSeq" id="WP_019387877.1">
    <property type="nucleotide sequence ID" value="NZ_ALIH01000008.1"/>
</dbReference>
<evidence type="ECO:0000313" key="1">
    <source>
        <dbReference type="EMBL" id="SHJ06375.1"/>
    </source>
</evidence>